<evidence type="ECO:0000313" key="6">
    <source>
        <dbReference type="EMBL" id="MVT00181.1"/>
    </source>
</evidence>
<gene>
    <name evidence="6" type="ORF">GO014_14220</name>
</gene>
<dbReference type="SMART" id="SM00448">
    <property type="entry name" value="REC"/>
    <property type="match status" value="1"/>
</dbReference>
<name>A0A7X3FT52_9HYPH</name>
<dbReference type="PANTHER" id="PTHR44591">
    <property type="entry name" value="STRESS RESPONSE REGULATOR PROTEIN 1"/>
    <property type="match status" value="1"/>
</dbReference>
<accession>A0A7X3FT52</accession>
<keyword evidence="7" id="KW-1185">Reference proteome</keyword>
<dbReference type="InterPro" id="IPR050595">
    <property type="entry name" value="Bact_response_regulator"/>
</dbReference>
<evidence type="ECO:0000256" key="4">
    <source>
        <dbReference type="PROSITE-ProRule" id="PRU00169"/>
    </source>
</evidence>
<protein>
    <submittedName>
        <fullName evidence="6">Response regulator</fullName>
    </submittedName>
</protein>
<dbReference type="PROSITE" id="PS50110">
    <property type="entry name" value="RESPONSE_REGULATORY"/>
    <property type="match status" value="1"/>
</dbReference>
<feature type="modified residue" description="4-aspartylphosphate" evidence="4">
    <location>
        <position position="76"/>
    </location>
</feature>
<dbReference type="Gene3D" id="3.40.50.2300">
    <property type="match status" value="1"/>
</dbReference>
<evidence type="ECO:0000256" key="1">
    <source>
        <dbReference type="ARBA" id="ARBA00022553"/>
    </source>
</evidence>
<dbReference type="SUPFAM" id="SSF52172">
    <property type="entry name" value="CheY-like"/>
    <property type="match status" value="1"/>
</dbReference>
<dbReference type="Proteomes" id="UP000438106">
    <property type="component" value="Unassembled WGS sequence"/>
</dbReference>
<organism evidence="6 7">
    <name type="scientific">Devosia marina</name>
    <dbReference type="NCBI Taxonomy" id="2683198"/>
    <lineage>
        <taxon>Bacteria</taxon>
        <taxon>Pseudomonadati</taxon>
        <taxon>Pseudomonadota</taxon>
        <taxon>Alphaproteobacteria</taxon>
        <taxon>Hyphomicrobiales</taxon>
        <taxon>Devosiaceae</taxon>
        <taxon>Devosia</taxon>
    </lineage>
</organism>
<dbReference type="InterPro" id="IPR001789">
    <property type="entry name" value="Sig_transdc_resp-reg_receiver"/>
</dbReference>
<dbReference type="Pfam" id="PF00072">
    <property type="entry name" value="Response_reg"/>
    <property type="match status" value="1"/>
</dbReference>
<keyword evidence="3" id="KW-0804">Transcription</keyword>
<dbReference type="GO" id="GO:0000160">
    <property type="term" value="P:phosphorelay signal transduction system"/>
    <property type="evidence" value="ECO:0007669"/>
    <property type="project" value="InterPro"/>
</dbReference>
<evidence type="ECO:0000256" key="3">
    <source>
        <dbReference type="ARBA" id="ARBA00023163"/>
    </source>
</evidence>
<reference evidence="6 7" key="1">
    <citation type="submission" date="2019-12" db="EMBL/GenBank/DDBJ databases">
        <title>Devosia maris sp. nov., isolated from the deep seawater.</title>
        <authorList>
            <person name="Liu Y."/>
        </authorList>
    </citation>
    <scope>NUCLEOTIDE SEQUENCE [LARGE SCALE GENOMIC DNA]</scope>
    <source>
        <strain evidence="6 7">L53-10-65</strain>
    </source>
</reference>
<dbReference type="InterPro" id="IPR011006">
    <property type="entry name" value="CheY-like_superfamily"/>
</dbReference>
<dbReference type="PANTHER" id="PTHR44591:SF3">
    <property type="entry name" value="RESPONSE REGULATORY DOMAIN-CONTAINING PROTEIN"/>
    <property type="match status" value="1"/>
</dbReference>
<dbReference type="EMBL" id="WQRF01000004">
    <property type="protein sequence ID" value="MVT00181.1"/>
    <property type="molecule type" value="Genomic_DNA"/>
</dbReference>
<evidence type="ECO:0000256" key="2">
    <source>
        <dbReference type="ARBA" id="ARBA00023015"/>
    </source>
</evidence>
<evidence type="ECO:0000259" key="5">
    <source>
        <dbReference type="PROSITE" id="PS50110"/>
    </source>
</evidence>
<comment type="caution">
    <text evidence="6">The sequence shown here is derived from an EMBL/GenBank/DDBJ whole genome shotgun (WGS) entry which is preliminary data.</text>
</comment>
<evidence type="ECO:0000313" key="7">
    <source>
        <dbReference type="Proteomes" id="UP000438106"/>
    </source>
</evidence>
<proteinExistence type="predicted"/>
<dbReference type="AlphaFoldDB" id="A0A7X3FT52"/>
<keyword evidence="1 4" id="KW-0597">Phosphoprotein</keyword>
<feature type="domain" description="Response regulatory" evidence="5">
    <location>
        <begin position="26"/>
        <end position="137"/>
    </location>
</feature>
<keyword evidence="2" id="KW-0805">Transcription regulation</keyword>
<sequence length="142" mass="14773">MPLEPAIVGPKGCFVQTSPAKGSGATILVVDDDALITLNTVDVLTDLGHVALEAFSGPQALALMETRSDIAAIITDYAMPGMTGIELAHAARQLRPGLPILLATGYDEVPDAAGHDFVQLKKPFREDELSGRLAEVLAPAAG</sequence>